<feature type="binding site" evidence="10">
    <location>
        <position position="41"/>
    </location>
    <ligand>
        <name>Mn(2+)</name>
        <dbReference type="ChEBI" id="CHEBI:29035"/>
        <label>1</label>
    </ligand>
</feature>
<feature type="binding site" evidence="10">
    <location>
        <position position="122"/>
    </location>
    <ligand>
        <name>substrate</name>
    </ligand>
</feature>
<dbReference type="RefSeq" id="WP_009021625.1">
    <property type="nucleotide sequence ID" value="NZ_DS999411.1"/>
</dbReference>
<keyword evidence="2 10" id="KW-0444">Lipid biosynthesis</keyword>
<comment type="similarity">
    <text evidence="10">Belongs to the LpxH family.</text>
</comment>
<dbReference type="AlphaFoldDB" id="B8KYF0"/>
<dbReference type="UniPathway" id="UPA00359">
    <property type="reaction ID" value="UER00480"/>
</dbReference>
<feature type="binding site" evidence="10">
    <location>
        <begin position="79"/>
        <end position="80"/>
    </location>
    <ligand>
        <name>substrate</name>
    </ligand>
</feature>
<dbReference type="GO" id="GO:0005737">
    <property type="term" value="C:cytoplasm"/>
    <property type="evidence" value="ECO:0007669"/>
    <property type="project" value="InterPro"/>
</dbReference>
<dbReference type="OrthoDB" id="9783283at2"/>
<evidence type="ECO:0000256" key="10">
    <source>
        <dbReference type="HAMAP-Rule" id="MF_00575"/>
    </source>
</evidence>
<evidence type="ECO:0000256" key="5">
    <source>
        <dbReference type="ARBA" id="ARBA00022723"/>
    </source>
</evidence>
<sequence length="238" mass="26758">MSECLFISDLHLSEEHPAVEQALTDFLHREQKANALYVLGDLFEVWIGDDDDTPLAERVADRFKAYSDNGPALFFMVGNRDFLMGPYYAGRCGATLLEDPTVHNIGGEPTLLMHGDSLCTEDIDYQAFRAQSRQPQWQQPVLAKPLEERRQLAQSLRAMSRDAGSNKAEDIMDVTHSAVNAAMETAGVTRLIHGHTHRPAHHRVDRGDRWVLGDWLELGWCLRARDSGLSLEKFDIGS</sequence>
<comment type="caution">
    <text evidence="10">Lacks conserved residue(s) required for the propagation of feature annotation.</text>
</comment>
<dbReference type="GO" id="GO:0008758">
    <property type="term" value="F:UDP-2,3-diacylglucosamine hydrolase activity"/>
    <property type="evidence" value="ECO:0007669"/>
    <property type="project" value="UniProtKB-UniRule"/>
</dbReference>
<keyword evidence="8 10" id="KW-0472">Membrane</keyword>
<evidence type="ECO:0000256" key="2">
    <source>
        <dbReference type="ARBA" id="ARBA00022516"/>
    </source>
</evidence>
<evidence type="ECO:0000256" key="7">
    <source>
        <dbReference type="ARBA" id="ARBA00023098"/>
    </source>
</evidence>
<dbReference type="InterPro" id="IPR043461">
    <property type="entry name" value="LpxH-like"/>
</dbReference>
<dbReference type="PANTHER" id="PTHR34990">
    <property type="entry name" value="UDP-2,3-DIACYLGLUCOSAMINE HYDROLASE-RELATED"/>
    <property type="match status" value="1"/>
</dbReference>
<organism evidence="12 13">
    <name type="scientific">Luminiphilus syltensis NOR5-1B</name>
    <dbReference type="NCBI Taxonomy" id="565045"/>
    <lineage>
        <taxon>Bacteria</taxon>
        <taxon>Pseudomonadati</taxon>
        <taxon>Pseudomonadota</taxon>
        <taxon>Gammaproteobacteria</taxon>
        <taxon>Cellvibrionales</taxon>
        <taxon>Halieaceae</taxon>
        <taxon>Luminiphilus</taxon>
    </lineage>
</organism>
<protein>
    <recommendedName>
        <fullName evidence="10">UDP-2,3-diacylglucosamine hydrolase</fullName>
        <ecNumber evidence="10">3.6.1.54</ecNumber>
    </recommendedName>
    <alternativeName>
        <fullName evidence="10">UDP-2,3-diacylglucosamine diphosphatase</fullName>
    </alternativeName>
</protein>
<dbReference type="InterPro" id="IPR029052">
    <property type="entry name" value="Metallo-depent_PP-like"/>
</dbReference>
<dbReference type="GO" id="GO:0030145">
    <property type="term" value="F:manganese ion binding"/>
    <property type="evidence" value="ECO:0007669"/>
    <property type="project" value="UniProtKB-UniRule"/>
</dbReference>
<comment type="function">
    <text evidence="10">Hydrolyzes the pyrophosphate bond of UDP-2,3-diacylglucosamine to yield 2,3-diacylglucosamine 1-phosphate (lipid X) and UMP by catalyzing the attack of water at the alpha-P atom. Involved in the biosynthesis of lipid A, a phosphorylated glycolipid that anchors the lipopolysaccharide to the outer membrane of the cell.</text>
</comment>
<evidence type="ECO:0000256" key="3">
    <source>
        <dbReference type="ARBA" id="ARBA00022519"/>
    </source>
</evidence>
<keyword evidence="6 10" id="KW-0378">Hydrolase</keyword>
<feature type="binding site" evidence="10">
    <location>
        <position position="11"/>
    </location>
    <ligand>
        <name>Mn(2+)</name>
        <dbReference type="ChEBI" id="CHEBI:29035"/>
        <label>1</label>
    </ligand>
</feature>
<keyword evidence="1 10" id="KW-1003">Cell membrane</keyword>
<dbReference type="EC" id="3.6.1.54" evidence="10"/>
<evidence type="ECO:0000256" key="9">
    <source>
        <dbReference type="ARBA" id="ARBA00023211"/>
    </source>
</evidence>
<dbReference type="Proteomes" id="UP000004699">
    <property type="component" value="Unassembled WGS sequence"/>
</dbReference>
<name>B8KYF0_9GAMM</name>
<feature type="binding site" evidence="10">
    <location>
        <position position="160"/>
    </location>
    <ligand>
        <name>substrate</name>
    </ligand>
</feature>
<proteinExistence type="inferred from homology"/>
<feature type="domain" description="Calcineurin-like phosphoesterase" evidence="11">
    <location>
        <begin position="5"/>
        <end position="199"/>
    </location>
</feature>
<feature type="binding site" evidence="10">
    <location>
        <position position="195"/>
    </location>
    <ligand>
        <name>substrate</name>
    </ligand>
</feature>
<accession>B8KYF0</accession>
<dbReference type="NCBIfam" id="NF003743">
    <property type="entry name" value="PRK05340.1"/>
    <property type="match status" value="1"/>
</dbReference>
<evidence type="ECO:0000256" key="1">
    <source>
        <dbReference type="ARBA" id="ARBA00022475"/>
    </source>
</evidence>
<dbReference type="GO" id="GO:0009245">
    <property type="term" value="P:lipid A biosynthetic process"/>
    <property type="evidence" value="ECO:0007669"/>
    <property type="project" value="UniProtKB-UniRule"/>
</dbReference>
<keyword evidence="4 10" id="KW-0441">Lipid A biosynthesis</keyword>
<evidence type="ECO:0000256" key="4">
    <source>
        <dbReference type="ARBA" id="ARBA00022556"/>
    </source>
</evidence>
<dbReference type="PANTHER" id="PTHR34990:SF1">
    <property type="entry name" value="UDP-2,3-DIACYLGLUCOSAMINE HYDROLASE"/>
    <property type="match status" value="1"/>
</dbReference>
<dbReference type="STRING" id="565045.NOR51B_2837"/>
<reference evidence="13" key="1">
    <citation type="journal article" date="2013" name="BMC Microbiol.">
        <title>Taxonomy and evolution of bacteriochlorophyll a-containing members of the OM60/NOR5 clade of marine gammaproteobacteria: description of Luminiphilus syltensis gen. nov., sp. nov., reclassification of Haliea rubra as Pseudohaliea rubra gen. nov., comb. nov., and emendation of Chromatocurvus halotolerans.</title>
        <authorList>
            <person name="Spring S."/>
            <person name="Riedel T."/>
            <person name="Sproer C."/>
            <person name="Yan S."/>
            <person name="Harder J."/>
            <person name="Fuchs B.M."/>
        </authorList>
    </citation>
    <scope>NUCLEOTIDE SEQUENCE [LARGE SCALE GENOMIC DNA]</scope>
    <source>
        <strain evidence="13">NOR51-B</strain>
    </source>
</reference>
<feature type="binding site" evidence="10">
    <location>
        <position position="167"/>
    </location>
    <ligand>
        <name>substrate</name>
    </ligand>
</feature>
<dbReference type="Gene3D" id="3.60.21.10">
    <property type="match status" value="1"/>
</dbReference>
<evidence type="ECO:0000313" key="12">
    <source>
        <dbReference type="EMBL" id="EED36884.1"/>
    </source>
</evidence>
<dbReference type="EMBL" id="DS999411">
    <property type="protein sequence ID" value="EED36884.1"/>
    <property type="molecule type" value="Genomic_DNA"/>
</dbReference>
<dbReference type="CDD" id="cd07398">
    <property type="entry name" value="MPP_YbbF-LpxH"/>
    <property type="match status" value="1"/>
</dbReference>
<comment type="catalytic activity">
    <reaction evidence="10">
        <text>UDP-2-N,3-O-bis[(3R)-3-hydroxytetradecanoyl]-alpha-D-glucosamine + H2O = 2-N,3-O-bis[(3R)-3-hydroxytetradecanoyl]-alpha-D-glucosaminyl 1-phosphate + UMP + 2 H(+)</text>
        <dbReference type="Rhea" id="RHEA:25213"/>
        <dbReference type="ChEBI" id="CHEBI:15377"/>
        <dbReference type="ChEBI" id="CHEBI:15378"/>
        <dbReference type="ChEBI" id="CHEBI:57865"/>
        <dbReference type="ChEBI" id="CHEBI:57957"/>
        <dbReference type="ChEBI" id="CHEBI:78847"/>
        <dbReference type="EC" id="3.6.1.54"/>
    </reaction>
</comment>
<dbReference type="Pfam" id="PF00149">
    <property type="entry name" value="Metallophos"/>
    <property type="match status" value="1"/>
</dbReference>
<feature type="binding site" evidence="10">
    <location>
        <position position="114"/>
    </location>
    <ligand>
        <name>Mn(2+)</name>
        <dbReference type="ChEBI" id="CHEBI:29035"/>
        <label>2</label>
    </ligand>
</feature>
<gene>
    <name evidence="10 12" type="primary">lpxH</name>
    <name evidence="12" type="ORF">NOR51B_2837</name>
</gene>
<comment type="cofactor">
    <cofactor evidence="10">
        <name>Mn(2+)</name>
        <dbReference type="ChEBI" id="CHEBI:29035"/>
    </cofactor>
    <text evidence="10">Binds 2 Mn(2+) ions per subunit in a binuclear metal center.</text>
</comment>
<feature type="binding site" evidence="10">
    <location>
        <position position="9"/>
    </location>
    <ligand>
        <name>Mn(2+)</name>
        <dbReference type="ChEBI" id="CHEBI:29035"/>
        <label>1</label>
    </ligand>
</feature>
<keyword evidence="7 10" id="KW-0443">Lipid metabolism</keyword>
<comment type="pathway">
    <text evidence="10">Glycolipid biosynthesis; lipid IV(A) biosynthesis; lipid IV(A) from (3R)-3-hydroxytetradecanoyl-[acyl-carrier-protein] and UDP-N-acetyl-alpha-D-glucosamine: step 4/6.</text>
</comment>
<evidence type="ECO:0000256" key="6">
    <source>
        <dbReference type="ARBA" id="ARBA00022801"/>
    </source>
</evidence>
<evidence type="ECO:0000259" key="11">
    <source>
        <dbReference type="Pfam" id="PF00149"/>
    </source>
</evidence>
<dbReference type="HAMAP" id="MF_00575">
    <property type="entry name" value="LpxH"/>
    <property type="match status" value="1"/>
</dbReference>
<dbReference type="InterPro" id="IPR004843">
    <property type="entry name" value="Calcineurin-like_PHP"/>
</dbReference>
<dbReference type="NCBIfam" id="TIGR01854">
    <property type="entry name" value="lipid_A_lpxH"/>
    <property type="match status" value="1"/>
</dbReference>
<keyword evidence="3 10" id="KW-0997">Cell inner membrane</keyword>
<feature type="binding site" evidence="10">
    <location>
        <position position="195"/>
    </location>
    <ligand>
        <name>Mn(2+)</name>
        <dbReference type="ChEBI" id="CHEBI:29035"/>
        <label>2</label>
    </ligand>
</feature>
<feature type="binding site" evidence="10">
    <location>
        <position position="41"/>
    </location>
    <ligand>
        <name>Mn(2+)</name>
        <dbReference type="ChEBI" id="CHEBI:29035"/>
        <label>2</label>
    </ligand>
</feature>
<dbReference type="InterPro" id="IPR010138">
    <property type="entry name" value="UDP-diacylglucosamine_Hdrlase"/>
</dbReference>
<evidence type="ECO:0000313" key="13">
    <source>
        <dbReference type="Proteomes" id="UP000004699"/>
    </source>
</evidence>
<feature type="binding site" evidence="10">
    <location>
        <position position="197"/>
    </location>
    <ligand>
        <name>Mn(2+)</name>
        <dbReference type="ChEBI" id="CHEBI:29035"/>
        <label>1</label>
    </ligand>
</feature>
<dbReference type="HOGENOM" id="CLU_074586_0_0_6"/>
<keyword evidence="5 10" id="KW-0479">Metal-binding</keyword>
<evidence type="ECO:0000256" key="8">
    <source>
        <dbReference type="ARBA" id="ARBA00023136"/>
    </source>
</evidence>
<keyword evidence="13" id="KW-1185">Reference proteome</keyword>
<keyword evidence="9 10" id="KW-0464">Manganese</keyword>
<dbReference type="GO" id="GO:0019897">
    <property type="term" value="C:extrinsic component of plasma membrane"/>
    <property type="evidence" value="ECO:0007669"/>
    <property type="project" value="UniProtKB-UniRule"/>
</dbReference>
<dbReference type="eggNOG" id="COG2908">
    <property type="taxonomic scope" value="Bacteria"/>
</dbReference>
<comment type="subcellular location">
    <subcellularLocation>
        <location evidence="10">Cell inner membrane</location>
        <topology evidence="10">Peripheral membrane protein</topology>
        <orientation evidence="10">Cytoplasmic side</orientation>
    </subcellularLocation>
</comment>
<dbReference type="SUPFAM" id="SSF56300">
    <property type="entry name" value="Metallo-dependent phosphatases"/>
    <property type="match status" value="1"/>
</dbReference>
<feature type="binding site" evidence="10">
    <location>
        <position position="79"/>
    </location>
    <ligand>
        <name>Mn(2+)</name>
        <dbReference type="ChEBI" id="CHEBI:29035"/>
        <label>2</label>
    </ligand>
</feature>